<proteinExistence type="predicted"/>
<dbReference type="Proteomes" id="UP000449678">
    <property type="component" value="Unassembled WGS sequence"/>
</dbReference>
<evidence type="ECO:0000256" key="6">
    <source>
        <dbReference type="SAM" id="Phobius"/>
    </source>
</evidence>
<dbReference type="PANTHER" id="PTHR30250:SF11">
    <property type="entry name" value="O-ANTIGEN TRANSPORTER-RELATED"/>
    <property type="match status" value="1"/>
</dbReference>
<keyword evidence="5 6" id="KW-0472">Membrane</keyword>
<dbReference type="Pfam" id="PF01943">
    <property type="entry name" value="Polysacc_synt"/>
    <property type="match status" value="1"/>
</dbReference>
<keyword evidence="2" id="KW-1003">Cell membrane</keyword>
<dbReference type="EMBL" id="WWCO01000012">
    <property type="protein sequence ID" value="MYM36171.1"/>
    <property type="molecule type" value="Genomic_DNA"/>
</dbReference>
<feature type="transmembrane region" description="Helical" evidence="6">
    <location>
        <begin position="341"/>
        <end position="364"/>
    </location>
</feature>
<feature type="transmembrane region" description="Helical" evidence="6">
    <location>
        <begin position="93"/>
        <end position="119"/>
    </location>
</feature>
<evidence type="ECO:0000313" key="8">
    <source>
        <dbReference type="Proteomes" id="UP000449678"/>
    </source>
</evidence>
<evidence type="ECO:0000313" key="7">
    <source>
        <dbReference type="EMBL" id="MYM36171.1"/>
    </source>
</evidence>
<comment type="caution">
    <text evidence="7">The sequence shown here is derived from an EMBL/GenBank/DDBJ whole genome shotgun (WGS) entry which is preliminary data.</text>
</comment>
<feature type="transmembrane region" description="Helical" evidence="6">
    <location>
        <begin position="373"/>
        <end position="391"/>
    </location>
</feature>
<comment type="subcellular location">
    <subcellularLocation>
        <location evidence="1">Cell membrane</location>
        <topology evidence="1">Multi-pass membrane protein</topology>
    </subcellularLocation>
</comment>
<keyword evidence="3 6" id="KW-0812">Transmembrane</keyword>
<dbReference type="InterPro" id="IPR002797">
    <property type="entry name" value="Polysacc_synth"/>
</dbReference>
<evidence type="ECO:0000256" key="2">
    <source>
        <dbReference type="ARBA" id="ARBA00022475"/>
    </source>
</evidence>
<evidence type="ECO:0000256" key="4">
    <source>
        <dbReference type="ARBA" id="ARBA00022989"/>
    </source>
</evidence>
<feature type="transmembrane region" description="Helical" evidence="6">
    <location>
        <begin position="48"/>
        <end position="72"/>
    </location>
</feature>
<dbReference type="PANTHER" id="PTHR30250">
    <property type="entry name" value="PST FAMILY PREDICTED COLANIC ACID TRANSPORTER"/>
    <property type="match status" value="1"/>
</dbReference>
<evidence type="ECO:0000256" key="1">
    <source>
        <dbReference type="ARBA" id="ARBA00004651"/>
    </source>
</evidence>
<evidence type="ECO:0000256" key="3">
    <source>
        <dbReference type="ARBA" id="ARBA00022692"/>
    </source>
</evidence>
<feature type="transmembrane region" description="Helical" evidence="6">
    <location>
        <begin position="397"/>
        <end position="414"/>
    </location>
</feature>
<accession>A0ABW9V935</accession>
<dbReference type="RefSeq" id="WP_160991541.1">
    <property type="nucleotide sequence ID" value="NZ_WWCO01000012.1"/>
</dbReference>
<keyword evidence="8" id="KW-1185">Reference proteome</keyword>
<reference evidence="7 8" key="1">
    <citation type="submission" date="2019-12" db="EMBL/GenBank/DDBJ databases">
        <title>Novel species isolated from a subtropical stream in China.</title>
        <authorList>
            <person name="Lu H."/>
        </authorList>
    </citation>
    <scope>NUCLEOTIDE SEQUENCE [LARGE SCALE GENOMIC DNA]</scope>
    <source>
        <strain evidence="7 8">FT94W</strain>
    </source>
</reference>
<feature type="transmembrane region" description="Helical" evidence="6">
    <location>
        <begin position="21"/>
        <end position="42"/>
    </location>
</feature>
<dbReference type="InterPro" id="IPR050833">
    <property type="entry name" value="Poly_Biosynth_Transport"/>
</dbReference>
<dbReference type="CDD" id="cd13128">
    <property type="entry name" value="MATE_Wzx_like"/>
    <property type="match status" value="1"/>
</dbReference>
<feature type="transmembrane region" description="Helical" evidence="6">
    <location>
        <begin position="125"/>
        <end position="147"/>
    </location>
</feature>
<feature type="transmembrane region" description="Helical" evidence="6">
    <location>
        <begin position="306"/>
        <end position="329"/>
    </location>
</feature>
<organism evidence="7 8">
    <name type="scientific">Duganella lactea</name>
    <dbReference type="NCBI Taxonomy" id="2692173"/>
    <lineage>
        <taxon>Bacteria</taxon>
        <taxon>Pseudomonadati</taxon>
        <taxon>Pseudomonadota</taxon>
        <taxon>Betaproteobacteria</taxon>
        <taxon>Burkholderiales</taxon>
        <taxon>Oxalobacteraceae</taxon>
        <taxon>Telluria group</taxon>
        <taxon>Duganella</taxon>
    </lineage>
</organism>
<name>A0ABW9V935_9BURK</name>
<keyword evidence="4 6" id="KW-1133">Transmembrane helix</keyword>
<sequence length="424" mass="47837">MKKINLEFIKNNDGKRLVKDFFFIFSVNVTTFIFPLITFPYLVRTLGISKFGLLAFATSITAYFLILVDYGFNLTATRAISINRDAKEKVDEIFSAVMTIKIIIIFLGLGILLLAIYLVPKLNEYWYVFLLSYGNVVGQALFPMWLFQGIEKMKIGSTLNIVSKTVFTILIFTMVHKESDFYLVPILSASGFILAGIISLLLVKFKFEISYSRQPVATLTKYIIDGWSIFLSNISVTLYTTATITFLGFFTTIENVGYYSVADRIISAVRGIMSPLSQVLFPFLCKKAKNDKKQALAINRKLYRAGGFLMLIASACIFIFAKEIIFLIFNKADSSSVSVLRIMSIIPFLTFLHSVFALLTMIAFGRNAEYSKIILSAAILNTLLCIILIPVFDFKGAAIAVVLVEAYLLFRYIYFTEKNDLKVL</sequence>
<feature type="transmembrane region" description="Helical" evidence="6">
    <location>
        <begin position="224"/>
        <end position="253"/>
    </location>
</feature>
<gene>
    <name evidence="7" type="ORF">GTP38_17710</name>
</gene>
<feature type="transmembrane region" description="Helical" evidence="6">
    <location>
        <begin position="159"/>
        <end position="176"/>
    </location>
</feature>
<feature type="transmembrane region" description="Helical" evidence="6">
    <location>
        <begin position="265"/>
        <end position="285"/>
    </location>
</feature>
<protein>
    <submittedName>
        <fullName evidence="7">Oligosaccharide flippase family protein</fullName>
    </submittedName>
</protein>
<feature type="transmembrane region" description="Helical" evidence="6">
    <location>
        <begin position="182"/>
        <end position="203"/>
    </location>
</feature>
<evidence type="ECO:0000256" key="5">
    <source>
        <dbReference type="ARBA" id="ARBA00023136"/>
    </source>
</evidence>